<evidence type="ECO:0000256" key="8">
    <source>
        <dbReference type="ARBA" id="ARBA00023012"/>
    </source>
</evidence>
<feature type="transmembrane region" description="Helical" evidence="10">
    <location>
        <begin position="121"/>
        <end position="138"/>
    </location>
</feature>
<sequence>MLAAPGGRRGLTICGVPVEVVTRLSRGARVLLVVACVAAEGPALLLDPVVGAPWWGRAAMVGLLAVQAGGMWFLARAPVRAAAVVITAGAGIQLLYPVVGPGITLVALCTVAWLCRPRWSLWVLAGTGMLAALVWLLGRSPTEALLWAAGALLAWSWGELGRTRSARRRAETRRAVLEERARIARELHDVLAHTVSVMVVQAGAAADVFDVSPERARAAVGAIESSGRNAQAELRRFLRTVRPDPGMDDEPQPGLADLTALAASVTRAGLPVALDVDVHTDVQAGVALSAYRIVQEALTNTLRHAHATRAQVAVRLLEGELLVDVHDDGRGMPGRSAAGQGLVGMRERAELLGGRLRTGPDPDGGFRVSARLPLQEPA</sequence>
<evidence type="ECO:0000256" key="7">
    <source>
        <dbReference type="ARBA" id="ARBA00022840"/>
    </source>
</evidence>
<keyword evidence="8" id="KW-0902">Two-component regulatory system</keyword>
<evidence type="ECO:0000259" key="11">
    <source>
        <dbReference type="SMART" id="SM00387"/>
    </source>
</evidence>
<protein>
    <recommendedName>
        <fullName evidence="2">histidine kinase</fullName>
        <ecNumber evidence="2">2.7.13.3</ecNumber>
    </recommendedName>
</protein>
<evidence type="ECO:0000256" key="10">
    <source>
        <dbReference type="SAM" id="Phobius"/>
    </source>
</evidence>
<keyword evidence="10" id="KW-0812">Transmembrane</keyword>
<dbReference type="InterPro" id="IPR003594">
    <property type="entry name" value="HATPase_dom"/>
</dbReference>
<dbReference type="InterPro" id="IPR050482">
    <property type="entry name" value="Sensor_HK_TwoCompSys"/>
</dbReference>
<feature type="transmembrane region" description="Helical" evidence="10">
    <location>
        <begin position="58"/>
        <end position="75"/>
    </location>
</feature>
<dbReference type="Gene3D" id="1.20.5.1930">
    <property type="match status" value="1"/>
</dbReference>
<dbReference type="Pfam" id="PF07730">
    <property type="entry name" value="HisKA_3"/>
    <property type="match status" value="1"/>
</dbReference>
<keyword evidence="5" id="KW-0547">Nucleotide-binding</keyword>
<dbReference type="InterPro" id="IPR011712">
    <property type="entry name" value="Sig_transdc_His_kin_sub3_dim/P"/>
</dbReference>
<dbReference type="Pfam" id="PF02518">
    <property type="entry name" value="HATPase_c"/>
    <property type="match status" value="1"/>
</dbReference>
<proteinExistence type="predicted"/>
<reference evidence="12 13" key="1">
    <citation type="submission" date="2020-04" db="EMBL/GenBank/DDBJ databases">
        <authorList>
            <person name="Klaysubun C."/>
            <person name="Duangmal K."/>
            <person name="Lipun K."/>
        </authorList>
    </citation>
    <scope>NUCLEOTIDE SEQUENCE [LARGE SCALE GENOMIC DNA]</scope>
    <source>
        <strain evidence="12 13">JCM 11839</strain>
    </source>
</reference>
<accession>A0ABX1R5U8</accession>
<evidence type="ECO:0000256" key="5">
    <source>
        <dbReference type="ARBA" id="ARBA00022741"/>
    </source>
</evidence>
<comment type="catalytic activity">
    <reaction evidence="1">
        <text>ATP + protein L-histidine = ADP + protein N-phospho-L-histidine.</text>
        <dbReference type="EC" id="2.7.13.3"/>
    </reaction>
</comment>
<dbReference type="PANTHER" id="PTHR24421">
    <property type="entry name" value="NITRATE/NITRITE SENSOR PROTEIN NARX-RELATED"/>
    <property type="match status" value="1"/>
</dbReference>
<dbReference type="GO" id="GO:0016301">
    <property type="term" value="F:kinase activity"/>
    <property type="evidence" value="ECO:0007669"/>
    <property type="project" value="UniProtKB-KW"/>
</dbReference>
<dbReference type="SUPFAM" id="SSF55874">
    <property type="entry name" value="ATPase domain of HSP90 chaperone/DNA topoisomerase II/histidine kinase"/>
    <property type="match status" value="1"/>
</dbReference>
<comment type="caution">
    <text evidence="12">The sequence shown here is derived from an EMBL/GenBank/DDBJ whole genome shotgun (WGS) entry which is preliminary data.</text>
</comment>
<evidence type="ECO:0000313" key="12">
    <source>
        <dbReference type="EMBL" id="NMH75767.1"/>
    </source>
</evidence>
<keyword evidence="7" id="KW-0067">ATP-binding</keyword>
<dbReference type="Proteomes" id="UP001296706">
    <property type="component" value="Unassembled WGS sequence"/>
</dbReference>
<feature type="region of interest" description="Disordered" evidence="9">
    <location>
        <begin position="354"/>
        <end position="378"/>
    </location>
</feature>
<evidence type="ECO:0000256" key="1">
    <source>
        <dbReference type="ARBA" id="ARBA00000085"/>
    </source>
</evidence>
<dbReference type="Gene3D" id="3.30.565.10">
    <property type="entry name" value="Histidine kinase-like ATPase, C-terminal domain"/>
    <property type="match status" value="1"/>
</dbReference>
<evidence type="ECO:0000313" key="13">
    <source>
        <dbReference type="Proteomes" id="UP001296706"/>
    </source>
</evidence>
<evidence type="ECO:0000256" key="9">
    <source>
        <dbReference type="SAM" id="MobiDB-lite"/>
    </source>
</evidence>
<keyword evidence="13" id="KW-1185">Reference proteome</keyword>
<feature type="transmembrane region" description="Helical" evidence="10">
    <location>
        <begin position="81"/>
        <end position="114"/>
    </location>
</feature>
<gene>
    <name evidence="12" type="ORF">HF577_01415</name>
</gene>
<keyword evidence="10" id="KW-0472">Membrane</keyword>
<dbReference type="CDD" id="cd16917">
    <property type="entry name" value="HATPase_UhpB-NarQ-NarX-like"/>
    <property type="match status" value="1"/>
</dbReference>
<feature type="domain" description="Histidine kinase/HSP90-like ATPase" evidence="11">
    <location>
        <begin position="285"/>
        <end position="376"/>
    </location>
</feature>
<dbReference type="PANTHER" id="PTHR24421:SF10">
    <property type="entry name" value="NITRATE_NITRITE SENSOR PROTEIN NARQ"/>
    <property type="match status" value="1"/>
</dbReference>
<dbReference type="EMBL" id="JAAXKY010000002">
    <property type="protein sequence ID" value="NMH75767.1"/>
    <property type="molecule type" value="Genomic_DNA"/>
</dbReference>
<dbReference type="InterPro" id="IPR036890">
    <property type="entry name" value="HATPase_C_sf"/>
</dbReference>
<keyword evidence="3" id="KW-0597">Phosphoprotein</keyword>
<evidence type="ECO:0000256" key="3">
    <source>
        <dbReference type="ARBA" id="ARBA00022553"/>
    </source>
</evidence>
<feature type="transmembrane region" description="Helical" evidence="10">
    <location>
        <begin position="144"/>
        <end position="160"/>
    </location>
</feature>
<keyword evidence="10" id="KW-1133">Transmembrane helix</keyword>
<name>A0ABX1R5U8_9PSEU</name>
<dbReference type="SMART" id="SM00387">
    <property type="entry name" value="HATPase_c"/>
    <property type="match status" value="1"/>
</dbReference>
<evidence type="ECO:0000256" key="6">
    <source>
        <dbReference type="ARBA" id="ARBA00022777"/>
    </source>
</evidence>
<evidence type="ECO:0000256" key="2">
    <source>
        <dbReference type="ARBA" id="ARBA00012438"/>
    </source>
</evidence>
<keyword evidence="6 12" id="KW-0418">Kinase</keyword>
<dbReference type="EC" id="2.7.13.3" evidence="2"/>
<organism evidence="12 13">
    <name type="scientific">Pseudonocardia xinjiangensis</name>
    <dbReference type="NCBI Taxonomy" id="75289"/>
    <lineage>
        <taxon>Bacteria</taxon>
        <taxon>Bacillati</taxon>
        <taxon>Actinomycetota</taxon>
        <taxon>Actinomycetes</taxon>
        <taxon>Pseudonocardiales</taxon>
        <taxon>Pseudonocardiaceae</taxon>
        <taxon>Pseudonocardia</taxon>
    </lineage>
</organism>
<keyword evidence="4" id="KW-0808">Transferase</keyword>
<evidence type="ECO:0000256" key="4">
    <source>
        <dbReference type="ARBA" id="ARBA00022679"/>
    </source>
</evidence>